<gene>
    <name evidence="7" type="ORF">B4U79_00691</name>
    <name evidence="8" type="ORF">B4U79_15984</name>
</gene>
<evidence type="ECO:0000313" key="8">
    <source>
        <dbReference type="EMBL" id="RWS16875.1"/>
    </source>
</evidence>
<protein>
    <recommendedName>
        <fullName evidence="6">Trafficking protein particle complex subunit</fullName>
    </recommendedName>
</protein>
<comment type="subunit">
    <text evidence="6">Part of the multisubunit transport protein particle (TRAPP) complex.</text>
</comment>
<comment type="similarity">
    <text evidence="5">Belongs to the TRAPP small subunits family. BET5 subfamily.</text>
</comment>
<dbReference type="SUPFAM" id="SSF64356">
    <property type="entry name" value="SNARE-like"/>
    <property type="match status" value="1"/>
</dbReference>
<evidence type="ECO:0000256" key="2">
    <source>
        <dbReference type="ARBA" id="ARBA00022824"/>
    </source>
</evidence>
<keyword evidence="1 6" id="KW-0813">Transport</keyword>
<sequence length="136" mass="16009">MIVYNLHIFDSKGTLLFSLNKDEKDENKRLLYGFLYSMKSFVQRITPIIIKDSNFFTFTTNCYQLIFMEMPTALKFALIVSPDANKSNEYYKQVIKELYRSVYAEYVVKNPLAMSSNGTIDSLLFRDKLVEFFNKM</sequence>
<dbReference type="PANTHER" id="PTHR23249:SF16">
    <property type="entry name" value="TRAFFICKING PROTEIN PARTICLE COMPLEX SUBUNIT 1"/>
    <property type="match status" value="1"/>
</dbReference>
<keyword evidence="4 6" id="KW-0333">Golgi apparatus</keyword>
<dbReference type="Pfam" id="PF04099">
    <property type="entry name" value="Sybindin"/>
    <property type="match status" value="1"/>
</dbReference>
<dbReference type="PANTHER" id="PTHR23249">
    <property type="entry name" value="TRAFFICKING PROTEIN PARTICLE COMPLEX SUBUNIT"/>
    <property type="match status" value="1"/>
</dbReference>
<proteinExistence type="inferred from homology"/>
<evidence type="ECO:0000256" key="5">
    <source>
        <dbReference type="ARBA" id="ARBA00038167"/>
    </source>
</evidence>
<evidence type="ECO:0000256" key="6">
    <source>
        <dbReference type="RuleBase" id="RU366065"/>
    </source>
</evidence>
<organism evidence="8 9">
    <name type="scientific">Dinothrombium tinctorium</name>
    <dbReference type="NCBI Taxonomy" id="1965070"/>
    <lineage>
        <taxon>Eukaryota</taxon>
        <taxon>Metazoa</taxon>
        <taxon>Ecdysozoa</taxon>
        <taxon>Arthropoda</taxon>
        <taxon>Chelicerata</taxon>
        <taxon>Arachnida</taxon>
        <taxon>Acari</taxon>
        <taxon>Acariformes</taxon>
        <taxon>Trombidiformes</taxon>
        <taxon>Prostigmata</taxon>
        <taxon>Anystina</taxon>
        <taxon>Parasitengona</taxon>
        <taxon>Trombidioidea</taxon>
        <taxon>Trombidiidae</taxon>
        <taxon>Dinothrombium</taxon>
    </lineage>
</organism>
<dbReference type="InterPro" id="IPR011012">
    <property type="entry name" value="Longin-like_dom_sf"/>
</dbReference>
<reference evidence="8" key="2">
    <citation type="submission" date="2018-11" db="EMBL/GenBank/DDBJ databases">
        <title>Trombidioid mite genomics.</title>
        <authorList>
            <person name="Dong X."/>
        </authorList>
    </citation>
    <scope>NUCLEOTIDE SEQUENCE</scope>
    <source>
        <strain evidence="8">UoL-WK</strain>
    </source>
</reference>
<evidence type="ECO:0000313" key="7">
    <source>
        <dbReference type="EMBL" id="RWS15327.1"/>
    </source>
</evidence>
<evidence type="ECO:0000313" key="9">
    <source>
        <dbReference type="Proteomes" id="UP000285301"/>
    </source>
</evidence>
<reference evidence="8 9" key="1">
    <citation type="journal article" date="2018" name="Gigascience">
        <title>Genomes of trombidid mites reveal novel predicted allergens and laterally-transferred genes associated with secondary metabolism.</title>
        <authorList>
            <person name="Dong X."/>
            <person name="Chaisiri K."/>
            <person name="Xia D."/>
            <person name="Armstrong S.D."/>
            <person name="Fang Y."/>
            <person name="Donnelly M.J."/>
            <person name="Kadowaki T."/>
            <person name="McGarry J.W."/>
            <person name="Darby A.C."/>
            <person name="Makepeace B.L."/>
        </authorList>
    </citation>
    <scope>NUCLEOTIDE SEQUENCE [LARGE SCALE GENOMIC DNA]</scope>
    <source>
        <strain evidence="8">UoL-WK</strain>
    </source>
</reference>
<comment type="caution">
    <text evidence="8">The sequence shown here is derived from an EMBL/GenBank/DDBJ whole genome shotgun (WGS) entry which is preliminary data.</text>
</comment>
<evidence type="ECO:0000256" key="1">
    <source>
        <dbReference type="ARBA" id="ARBA00022448"/>
    </source>
</evidence>
<dbReference type="EMBL" id="NCKU01000155">
    <property type="protein sequence ID" value="RWS16875.1"/>
    <property type="molecule type" value="Genomic_DNA"/>
</dbReference>
<dbReference type="GO" id="GO:0030008">
    <property type="term" value="C:TRAPP complex"/>
    <property type="evidence" value="ECO:0007669"/>
    <property type="project" value="UniProtKB-UniRule"/>
</dbReference>
<comment type="subcellular location">
    <subcellularLocation>
        <location evidence="6">Endoplasmic reticulum</location>
    </subcellularLocation>
    <subcellularLocation>
        <location evidence="6">Golgi apparatus</location>
        <location evidence="6">cis-Golgi network</location>
    </subcellularLocation>
</comment>
<keyword evidence="3 6" id="KW-0931">ER-Golgi transport</keyword>
<dbReference type="GO" id="GO:0005783">
    <property type="term" value="C:endoplasmic reticulum"/>
    <property type="evidence" value="ECO:0007669"/>
    <property type="project" value="UniProtKB-SubCell"/>
</dbReference>
<evidence type="ECO:0000256" key="4">
    <source>
        <dbReference type="ARBA" id="ARBA00023034"/>
    </source>
</evidence>
<dbReference type="OrthoDB" id="246406at2759"/>
<dbReference type="Proteomes" id="UP000285301">
    <property type="component" value="Unassembled WGS sequence"/>
</dbReference>
<evidence type="ECO:0000256" key="3">
    <source>
        <dbReference type="ARBA" id="ARBA00022892"/>
    </source>
</evidence>
<dbReference type="AlphaFoldDB" id="A0A3S3PK32"/>
<keyword evidence="9" id="KW-1185">Reference proteome</keyword>
<name>A0A3S3PK32_9ACAR</name>
<dbReference type="EMBL" id="NCKU01000488">
    <property type="protein sequence ID" value="RWS15327.1"/>
    <property type="molecule type" value="Genomic_DNA"/>
</dbReference>
<dbReference type="STRING" id="1965070.A0A3S3PK32"/>
<dbReference type="SMART" id="SM01399">
    <property type="entry name" value="Sybindin"/>
    <property type="match status" value="1"/>
</dbReference>
<dbReference type="GO" id="GO:0006888">
    <property type="term" value="P:endoplasmic reticulum to Golgi vesicle-mediated transport"/>
    <property type="evidence" value="ECO:0007669"/>
    <property type="project" value="UniProtKB-UniRule"/>
</dbReference>
<dbReference type="InterPro" id="IPR007233">
    <property type="entry name" value="TRAPPC"/>
</dbReference>
<accession>A0A3S3PK32</accession>
<keyword evidence="2 6" id="KW-0256">Endoplasmic reticulum</keyword>
<dbReference type="Gene3D" id="3.30.450.70">
    <property type="match status" value="1"/>
</dbReference>
<dbReference type="GO" id="GO:0005794">
    <property type="term" value="C:Golgi apparatus"/>
    <property type="evidence" value="ECO:0007669"/>
    <property type="project" value="UniProtKB-SubCell"/>
</dbReference>